<evidence type="ECO:0000313" key="2">
    <source>
        <dbReference type="Proteomes" id="UP000887116"/>
    </source>
</evidence>
<keyword evidence="2" id="KW-1185">Reference proteome</keyword>
<proteinExistence type="predicted"/>
<reference evidence="1" key="1">
    <citation type="submission" date="2020-07" db="EMBL/GenBank/DDBJ databases">
        <title>Multicomponent nature underlies the extraordinary mechanical properties of spider dragline silk.</title>
        <authorList>
            <person name="Kono N."/>
            <person name="Nakamura H."/>
            <person name="Mori M."/>
            <person name="Yoshida Y."/>
            <person name="Ohtoshi R."/>
            <person name="Malay A.D."/>
            <person name="Moran D.A.P."/>
            <person name="Tomita M."/>
            <person name="Numata K."/>
            <person name="Arakawa K."/>
        </authorList>
    </citation>
    <scope>NUCLEOTIDE SEQUENCE</scope>
</reference>
<sequence>MDPTPIYASWHQTILQFRDPSGSLGLDLGRPSASWYSPPRSLGSCSFVIKKRKTVPYLKQPTVGLPTAAQTQ</sequence>
<evidence type="ECO:0000313" key="1">
    <source>
        <dbReference type="EMBL" id="GFR06138.1"/>
    </source>
</evidence>
<name>A0A8X6GL84_TRICU</name>
<protein>
    <submittedName>
        <fullName evidence="1">Uncharacterized protein</fullName>
    </submittedName>
</protein>
<gene>
    <name evidence="1" type="ORF">TNCT_79981</name>
</gene>
<comment type="caution">
    <text evidence="1">The sequence shown here is derived from an EMBL/GenBank/DDBJ whole genome shotgun (WGS) entry which is preliminary data.</text>
</comment>
<organism evidence="1 2">
    <name type="scientific">Trichonephila clavata</name>
    <name type="common">Joro spider</name>
    <name type="synonym">Nephila clavata</name>
    <dbReference type="NCBI Taxonomy" id="2740835"/>
    <lineage>
        <taxon>Eukaryota</taxon>
        <taxon>Metazoa</taxon>
        <taxon>Ecdysozoa</taxon>
        <taxon>Arthropoda</taxon>
        <taxon>Chelicerata</taxon>
        <taxon>Arachnida</taxon>
        <taxon>Araneae</taxon>
        <taxon>Araneomorphae</taxon>
        <taxon>Entelegynae</taxon>
        <taxon>Araneoidea</taxon>
        <taxon>Nephilidae</taxon>
        <taxon>Trichonephila</taxon>
    </lineage>
</organism>
<dbReference type="Proteomes" id="UP000887116">
    <property type="component" value="Unassembled WGS sequence"/>
</dbReference>
<accession>A0A8X6GL84</accession>
<dbReference type="AlphaFoldDB" id="A0A8X6GL84"/>
<dbReference type="EMBL" id="BMAO01006113">
    <property type="protein sequence ID" value="GFR06138.1"/>
    <property type="molecule type" value="Genomic_DNA"/>
</dbReference>